<comment type="similarity">
    <text evidence="1">Belongs to the short-chain dehydrogenases/reductases (SDR) family.</text>
</comment>
<dbReference type="Gene3D" id="3.40.50.720">
    <property type="entry name" value="NAD(P)-binding Rossmann-like Domain"/>
    <property type="match status" value="1"/>
</dbReference>
<accession>A0ABQ2P400</accession>
<keyword evidence="2" id="KW-0560">Oxidoreductase</keyword>
<dbReference type="Proteomes" id="UP000637267">
    <property type="component" value="Unassembled WGS sequence"/>
</dbReference>
<dbReference type="InterPro" id="IPR036291">
    <property type="entry name" value="NAD(P)-bd_dom_sf"/>
</dbReference>
<dbReference type="InterPro" id="IPR020904">
    <property type="entry name" value="Sc_DH/Rdtase_CS"/>
</dbReference>
<dbReference type="PANTHER" id="PTHR43639:SF1">
    <property type="entry name" value="SHORT-CHAIN DEHYDROGENASE_REDUCTASE FAMILY PROTEIN"/>
    <property type="match status" value="1"/>
</dbReference>
<dbReference type="InterPro" id="IPR002347">
    <property type="entry name" value="SDR_fam"/>
</dbReference>
<evidence type="ECO:0000313" key="3">
    <source>
        <dbReference type="EMBL" id="GGP17559.1"/>
    </source>
</evidence>
<sequence>MHRLDNKVAIITGAAQGIGAATVRLFAKEGAKVVINVRQDDERAAALVHEIGPQNAMVFAADVADHAGVNAMIDATLARFGKIDVLVNNAGINVFNDPLKLTDEEWERCFAVDLKGVWHCCQAVLPHMLQAGAGSIVNIASVHGHKIIPGAFPYPVAKHGLIGLTRALGIQYAAQGVRVNSISPGLIMTPIAETYFNSQSDPVAARKHQAELLPCKRIGEPDEVAYTALFLATDEARFINATDILIDGGRSQLYHE</sequence>
<dbReference type="NCBIfam" id="NF005469">
    <property type="entry name" value="PRK07063.1"/>
    <property type="match status" value="1"/>
</dbReference>
<dbReference type="NCBIfam" id="NF005559">
    <property type="entry name" value="PRK07231.1"/>
    <property type="match status" value="1"/>
</dbReference>
<organism evidence="3 4">
    <name type="scientific">Silvimonas iriomotensis</name>
    <dbReference type="NCBI Taxonomy" id="449662"/>
    <lineage>
        <taxon>Bacteria</taxon>
        <taxon>Pseudomonadati</taxon>
        <taxon>Pseudomonadota</taxon>
        <taxon>Betaproteobacteria</taxon>
        <taxon>Neisseriales</taxon>
        <taxon>Chitinibacteraceae</taxon>
        <taxon>Silvimonas</taxon>
    </lineage>
</organism>
<dbReference type="EMBL" id="BMLX01000001">
    <property type="protein sequence ID" value="GGP17559.1"/>
    <property type="molecule type" value="Genomic_DNA"/>
</dbReference>
<dbReference type="PRINTS" id="PR00081">
    <property type="entry name" value="GDHRDH"/>
</dbReference>
<name>A0ABQ2P400_9NEIS</name>
<dbReference type="SUPFAM" id="SSF51735">
    <property type="entry name" value="NAD(P)-binding Rossmann-fold domains"/>
    <property type="match status" value="1"/>
</dbReference>
<evidence type="ECO:0000313" key="4">
    <source>
        <dbReference type="Proteomes" id="UP000637267"/>
    </source>
</evidence>
<comment type="caution">
    <text evidence="3">The sequence shown here is derived from an EMBL/GenBank/DDBJ whole genome shotgun (WGS) entry which is preliminary data.</text>
</comment>
<gene>
    <name evidence="3" type="ORF">GCM10010970_00340</name>
</gene>
<dbReference type="PRINTS" id="PR00080">
    <property type="entry name" value="SDRFAMILY"/>
</dbReference>
<dbReference type="PROSITE" id="PS00061">
    <property type="entry name" value="ADH_SHORT"/>
    <property type="match status" value="1"/>
</dbReference>
<dbReference type="Pfam" id="PF13561">
    <property type="entry name" value="adh_short_C2"/>
    <property type="match status" value="1"/>
</dbReference>
<protein>
    <submittedName>
        <fullName evidence="3">Short-chain dehydrogenase/reductase</fullName>
    </submittedName>
</protein>
<dbReference type="CDD" id="cd05233">
    <property type="entry name" value="SDR_c"/>
    <property type="match status" value="1"/>
</dbReference>
<evidence type="ECO:0000256" key="2">
    <source>
        <dbReference type="ARBA" id="ARBA00023002"/>
    </source>
</evidence>
<keyword evidence="4" id="KW-1185">Reference proteome</keyword>
<reference evidence="4" key="1">
    <citation type="journal article" date="2019" name="Int. J. Syst. Evol. Microbiol.">
        <title>The Global Catalogue of Microorganisms (GCM) 10K type strain sequencing project: providing services to taxonomists for standard genome sequencing and annotation.</title>
        <authorList>
            <consortium name="The Broad Institute Genomics Platform"/>
            <consortium name="The Broad Institute Genome Sequencing Center for Infectious Disease"/>
            <person name="Wu L."/>
            <person name="Ma J."/>
        </authorList>
    </citation>
    <scope>NUCLEOTIDE SEQUENCE [LARGE SCALE GENOMIC DNA]</scope>
    <source>
        <strain evidence="4">CGMCC 1.8859</strain>
    </source>
</reference>
<dbReference type="RefSeq" id="WP_188701123.1">
    <property type="nucleotide sequence ID" value="NZ_BMLX01000001.1"/>
</dbReference>
<proteinExistence type="inferred from homology"/>
<dbReference type="PANTHER" id="PTHR43639">
    <property type="entry name" value="OXIDOREDUCTASE, SHORT-CHAIN DEHYDROGENASE/REDUCTASE FAMILY (AFU_ORTHOLOGUE AFUA_5G02870)"/>
    <property type="match status" value="1"/>
</dbReference>
<evidence type="ECO:0000256" key="1">
    <source>
        <dbReference type="ARBA" id="ARBA00006484"/>
    </source>
</evidence>